<evidence type="ECO:0000259" key="8">
    <source>
        <dbReference type="PROSITE" id="PS50928"/>
    </source>
</evidence>
<evidence type="ECO:0000256" key="2">
    <source>
        <dbReference type="ARBA" id="ARBA00022448"/>
    </source>
</evidence>
<keyword evidence="4 7" id="KW-0812">Transmembrane</keyword>
<dbReference type="GO" id="GO:0055085">
    <property type="term" value="P:transmembrane transport"/>
    <property type="evidence" value="ECO:0007669"/>
    <property type="project" value="InterPro"/>
</dbReference>
<name>A0A1G6XKL0_9ACTN</name>
<dbReference type="PANTHER" id="PTHR43744">
    <property type="entry name" value="ABC TRANSPORTER PERMEASE PROTEIN MG189-RELATED-RELATED"/>
    <property type="match status" value="1"/>
</dbReference>
<accession>A0A1G6XKL0</accession>
<organism evidence="9 10">
    <name type="scientific">Glycomyces harbinensis</name>
    <dbReference type="NCBI Taxonomy" id="58114"/>
    <lineage>
        <taxon>Bacteria</taxon>
        <taxon>Bacillati</taxon>
        <taxon>Actinomycetota</taxon>
        <taxon>Actinomycetes</taxon>
        <taxon>Glycomycetales</taxon>
        <taxon>Glycomycetaceae</taxon>
        <taxon>Glycomyces</taxon>
    </lineage>
</organism>
<feature type="transmembrane region" description="Helical" evidence="7">
    <location>
        <begin position="40"/>
        <end position="62"/>
    </location>
</feature>
<comment type="similarity">
    <text evidence="7">Belongs to the binding-protein-dependent transport system permease family.</text>
</comment>
<dbReference type="Proteomes" id="UP000198949">
    <property type="component" value="Unassembled WGS sequence"/>
</dbReference>
<keyword evidence="2 7" id="KW-0813">Transport</keyword>
<proteinExistence type="inferred from homology"/>
<dbReference type="Gene3D" id="1.10.3720.10">
    <property type="entry name" value="MetI-like"/>
    <property type="match status" value="1"/>
</dbReference>
<feature type="transmembrane region" description="Helical" evidence="7">
    <location>
        <begin position="208"/>
        <end position="233"/>
    </location>
</feature>
<keyword evidence="5 7" id="KW-1133">Transmembrane helix</keyword>
<dbReference type="InterPro" id="IPR000515">
    <property type="entry name" value="MetI-like"/>
</dbReference>
<sequence>MTTTDIRATATDLRIKPRRKSNRPIWDEEPSPAGKAVKALFLLCYAAAIVLPIWAVVATSFASEEALTRAGGNLLILPTDVSFQAYREIFSGGALTDSLVMTTMLTVVGTAISMVLTICGAYALSRTGSLLHRPILWLILLTFLFGPGMYPSFLVVQKLGLFNSYWSLILPGAVGTFNIIILRAFFMNSIPGELLDAAKMDGAGEFRTLFRIVLPMSKAILAVIALFYAVGYWNLYFQAVLYTPGLDTQPIQVVLQRMLMSSQGLPDGAQAAAQYQSQGEAAPTAALKMAVVVCTIVPIVIMYPFIQKHFTKAVITGAVKG</sequence>
<dbReference type="GO" id="GO:0005886">
    <property type="term" value="C:plasma membrane"/>
    <property type="evidence" value="ECO:0007669"/>
    <property type="project" value="UniProtKB-SubCell"/>
</dbReference>
<reference evidence="10" key="1">
    <citation type="submission" date="2016-10" db="EMBL/GenBank/DDBJ databases">
        <authorList>
            <person name="Varghese N."/>
            <person name="Submissions S."/>
        </authorList>
    </citation>
    <scope>NUCLEOTIDE SEQUENCE [LARGE SCALE GENOMIC DNA]</scope>
    <source>
        <strain evidence="10">CGMCC 4.3516</strain>
    </source>
</reference>
<feature type="transmembrane region" description="Helical" evidence="7">
    <location>
        <begin position="285"/>
        <end position="306"/>
    </location>
</feature>
<evidence type="ECO:0000256" key="4">
    <source>
        <dbReference type="ARBA" id="ARBA00022692"/>
    </source>
</evidence>
<evidence type="ECO:0000313" key="9">
    <source>
        <dbReference type="EMBL" id="SDD77915.1"/>
    </source>
</evidence>
<evidence type="ECO:0000256" key="5">
    <source>
        <dbReference type="ARBA" id="ARBA00022989"/>
    </source>
</evidence>
<dbReference type="EMBL" id="FNAD01000007">
    <property type="protein sequence ID" value="SDD77915.1"/>
    <property type="molecule type" value="Genomic_DNA"/>
</dbReference>
<dbReference type="SUPFAM" id="SSF161098">
    <property type="entry name" value="MetI-like"/>
    <property type="match status" value="1"/>
</dbReference>
<evidence type="ECO:0000256" key="1">
    <source>
        <dbReference type="ARBA" id="ARBA00004651"/>
    </source>
</evidence>
<evidence type="ECO:0000256" key="7">
    <source>
        <dbReference type="RuleBase" id="RU363032"/>
    </source>
</evidence>
<dbReference type="AlphaFoldDB" id="A0A1G6XKL0"/>
<feature type="transmembrane region" description="Helical" evidence="7">
    <location>
        <begin position="165"/>
        <end position="187"/>
    </location>
</feature>
<evidence type="ECO:0000313" key="10">
    <source>
        <dbReference type="Proteomes" id="UP000198949"/>
    </source>
</evidence>
<keyword evidence="6 7" id="KW-0472">Membrane</keyword>
<dbReference type="OrthoDB" id="9810086at2"/>
<feature type="domain" description="ABC transmembrane type-1" evidence="8">
    <location>
        <begin position="99"/>
        <end position="302"/>
    </location>
</feature>
<feature type="transmembrane region" description="Helical" evidence="7">
    <location>
        <begin position="135"/>
        <end position="153"/>
    </location>
</feature>
<dbReference type="RefSeq" id="WP_091035569.1">
    <property type="nucleotide sequence ID" value="NZ_FNAD01000007.1"/>
</dbReference>
<dbReference type="STRING" id="58114.SAMN05216270_107191"/>
<gene>
    <name evidence="9" type="ORF">SAMN05216270_107191</name>
</gene>
<dbReference type="PROSITE" id="PS50928">
    <property type="entry name" value="ABC_TM1"/>
    <property type="match status" value="1"/>
</dbReference>
<keyword evidence="10" id="KW-1185">Reference proteome</keyword>
<dbReference type="Pfam" id="PF00528">
    <property type="entry name" value="BPD_transp_1"/>
    <property type="match status" value="1"/>
</dbReference>
<dbReference type="InterPro" id="IPR035906">
    <property type="entry name" value="MetI-like_sf"/>
</dbReference>
<dbReference type="PANTHER" id="PTHR43744:SF9">
    <property type="entry name" value="POLYGALACTURONAN_RHAMNOGALACTURONAN TRANSPORT SYSTEM PERMEASE PROTEIN YTCP"/>
    <property type="match status" value="1"/>
</dbReference>
<keyword evidence="3" id="KW-1003">Cell membrane</keyword>
<feature type="transmembrane region" description="Helical" evidence="7">
    <location>
        <begin position="99"/>
        <end position="123"/>
    </location>
</feature>
<comment type="subcellular location">
    <subcellularLocation>
        <location evidence="1 7">Cell membrane</location>
        <topology evidence="1 7">Multi-pass membrane protein</topology>
    </subcellularLocation>
</comment>
<dbReference type="CDD" id="cd06261">
    <property type="entry name" value="TM_PBP2"/>
    <property type="match status" value="1"/>
</dbReference>
<evidence type="ECO:0000256" key="6">
    <source>
        <dbReference type="ARBA" id="ARBA00023136"/>
    </source>
</evidence>
<protein>
    <submittedName>
        <fullName evidence="9">Putative aldouronate transport system permease protein</fullName>
    </submittedName>
</protein>
<evidence type="ECO:0000256" key="3">
    <source>
        <dbReference type="ARBA" id="ARBA00022475"/>
    </source>
</evidence>